<reference evidence="2 3" key="2">
    <citation type="submission" date="2018-05" db="EMBL/GenBank/DDBJ databases">
        <authorList>
            <person name="Lanie J.A."/>
            <person name="Ng W.-L."/>
            <person name="Kazmierczak K.M."/>
            <person name="Andrzejewski T.M."/>
            <person name="Davidsen T.M."/>
            <person name="Wayne K.J."/>
            <person name="Tettelin H."/>
            <person name="Glass J.I."/>
            <person name="Rusch D."/>
            <person name="Podicherti R."/>
            <person name="Tsui H.-C.T."/>
            <person name="Winkler M.E."/>
        </authorList>
    </citation>
    <scope>NUCLEOTIDE SEQUENCE [LARGE SCALE GENOMIC DNA]</scope>
    <source>
        <strain evidence="2 3">YBY</strain>
    </source>
</reference>
<dbReference type="RefSeq" id="WP_086061008.1">
    <property type="nucleotide sequence ID" value="NZ_MSZP01000007.1"/>
</dbReference>
<name>A0A2U2BGN6_ALCFA</name>
<dbReference type="Proteomes" id="UP000245216">
    <property type="component" value="Unassembled WGS sequence"/>
</dbReference>
<evidence type="ECO:0000313" key="2">
    <source>
        <dbReference type="EMBL" id="PWE13146.1"/>
    </source>
</evidence>
<gene>
    <name evidence="2" type="ORF">DF183_15050</name>
</gene>
<protein>
    <recommendedName>
        <fullName evidence="4">DUF2946 domain-containing protein</fullName>
    </recommendedName>
</protein>
<proteinExistence type="predicted"/>
<dbReference type="STRING" id="511.UZ73_16095"/>
<dbReference type="AlphaFoldDB" id="A0A2U2BGN6"/>
<evidence type="ECO:0000256" key="1">
    <source>
        <dbReference type="SAM" id="MobiDB-lite"/>
    </source>
</evidence>
<evidence type="ECO:0008006" key="4">
    <source>
        <dbReference type="Google" id="ProtNLM"/>
    </source>
</evidence>
<comment type="caution">
    <text evidence="2">The sequence shown here is derived from an EMBL/GenBank/DDBJ whole genome shotgun (WGS) entry which is preliminary data.</text>
</comment>
<organism evidence="2 3">
    <name type="scientific">Alcaligenes faecalis</name>
    <dbReference type="NCBI Taxonomy" id="511"/>
    <lineage>
        <taxon>Bacteria</taxon>
        <taxon>Pseudomonadati</taxon>
        <taxon>Pseudomonadota</taxon>
        <taxon>Betaproteobacteria</taxon>
        <taxon>Burkholderiales</taxon>
        <taxon>Alcaligenaceae</taxon>
        <taxon>Alcaligenes</taxon>
    </lineage>
</organism>
<dbReference type="EMBL" id="QEXO01000004">
    <property type="protein sequence ID" value="PWE13146.1"/>
    <property type="molecule type" value="Genomic_DNA"/>
</dbReference>
<feature type="region of interest" description="Disordered" evidence="1">
    <location>
        <begin position="119"/>
        <end position="139"/>
    </location>
</feature>
<accession>A0A2U2BGN6</accession>
<sequence>MVRHCVFPFSGTRSRFLLVLAICALLLRGLIPNGYMPSADPANAAALSLCVQGDPFLAQWSSQQLPNGPQHDEQHSLHAACLFAQAQAQKALNDDPGPAWNLTTTPRFTWDTAQQAAAPVLPLTGPPLSARGPPSSLVS</sequence>
<reference evidence="2 3" key="1">
    <citation type="submission" date="2018-05" db="EMBL/GenBank/DDBJ databases">
        <title>Genome Sequence of an Efficient Indole-Degrading Bacterium, Alcaligenes sp.YBY.</title>
        <authorList>
            <person name="Yang B."/>
        </authorList>
    </citation>
    <scope>NUCLEOTIDE SEQUENCE [LARGE SCALE GENOMIC DNA]</scope>
    <source>
        <strain evidence="2 3">YBY</strain>
    </source>
</reference>
<evidence type="ECO:0000313" key="3">
    <source>
        <dbReference type="Proteomes" id="UP000245216"/>
    </source>
</evidence>